<gene>
    <name evidence="2" type="ORF">AOQ84DRAFT_291767</name>
</gene>
<feature type="region of interest" description="Disordered" evidence="1">
    <location>
        <begin position="603"/>
        <end position="658"/>
    </location>
</feature>
<dbReference type="PANTHER" id="PTHR35711:SF1">
    <property type="entry name" value="ECTODERMAL, ISOFORM F"/>
    <property type="match status" value="1"/>
</dbReference>
<feature type="region of interest" description="Disordered" evidence="1">
    <location>
        <begin position="1"/>
        <end position="111"/>
    </location>
</feature>
<feature type="region of interest" description="Disordered" evidence="1">
    <location>
        <begin position="126"/>
        <end position="206"/>
    </location>
</feature>
<sequence>MNGIQKTSHSTHVADDVQQKSTKNGMGQSSGESSSEGQADEEDSADQDEEDDGDDDDDDPEVVAPSGGFGVGRGKCPAIRVEHLGEDELHENEEASHRGTGQESGKQLDVYTQLRNKKRTFSNVSTNSVLFGDGDDLGETHSAFPRRKIARRLSNNSSRGLLTYKKSSHKADLDAEISDASENAIASSDEEAQETGKDVDVDDDDYRDVDLISDESDLEQQEEFLEKQEEMLIINEEEQEPSPFDSARRFSLDSSGSGSFDFATTLDEDFFANNDLPDVAFGEFFGLEPEPSIPEPFESRKYSDSSAKRVRFDDEVRISDSSSSTTSELDSTIFPDLFMEQDKLPHSLYQMIENDVDADMGNITSSDGENSYWDFGEDDGLMGTRNAHPGSDDFEESSDAGSSGYETDLGDTTDEEDFPPPATVHSPKSLLRRPSSAASDRTISPRPFQRSNCRSVRKGGPPVCGVFVHKDWNKAIAVTDRMTQLVSYYRPRRYYSLRHPNFPGSSTSSTANNSPRTSLRQMNGDDSDFSEMSSQPYQNPMDIMLTGVFGTASANNYLLGGQVIGPPEAFYPFMNFGPNGNLISDEDDFDDDDDDGEDNLNINDLLDFGSDGDDTDLDEDPADETDVPATPATSTIAINGSTPARPSPGENTPSNRKRNASDAMLEHFDRGVVTAFRNNQNRYRDIARLPHDPDLRTSMSRPVRSGRSAETLISPLRKRGSIARKNSNPSAYTGISKARSETPARLNGVSRGPRAGTFS</sequence>
<evidence type="ECO:0000313" key="3">
    <source>
        <dbReference type="Proteomes" id="UP000250140"/>
    </source>
</evidence>
<dbReference type="Proteomes" id="UP000250140">
    <property type="component" value="Unassembled WGS sequence"/>
</dbReference>
<feature type="compositionally biased region" description="Polar residues" evidence="1">
    <location>
        <begin position="1"/>
        <end position="11"/>
    </location>
</feature>
<feature type="compositionally biased region" description="Polar residues" evidence="1">
    <location>
        <begin position="724"/>
        <end position="733"/>
    </location>
</feature>
<evidence type="ECO:0000313" key="2">
    <source>
        <dbReference type="EMBL" id="OCL09175.1"/>
    </source>
</evidence>
<accession>A0A8E2F226</accession>
<feature type="region of interest" description="Disordered" evidence="1">
    <location>
        <begin position="362"/>
        <end position="455"/>
    </location>
</feature>
<feature type="compositionally biased region" description="Polar residues" evidence="1">
    <location>
        <begin position="503"/>
        <end position="521"/>
    </location>
</feature>
<protein>
    <submittedName>
        <fullName evidence="2">Uncharacterized protein</fullName>
    </submittedName>
</protein>
<keyword evidence="3" id="KW-1185">Reference proteome</keyword>
<feature type="compositionally biased region" description="Low complexity" evidence="1">
    <location>
        <begin position="27"/>
        <end position="37"/>
    </location>
</feature>
<dbReference type="PANTHER" id="PTHR35711">
    <property type="entry name" value="EXPRESSED PROTEIN"/>
    <property type="match status" value="1"/>
</dbReference>
<feature type="compositionally biased region" description="Basic and acidic residues" evidence="1">
    <location>
        <begin position="80"/>
        <end position="97"/>
    </location>
</feature>
<dbReference type="AlphaFoldDB" id="A0A8E2F226"/>
<feature type="compositionally biased region" description="Acidic residues" evidence="1">
    <location>
        <begin position="610"/>
        <end position="626"/>
    </location>
</feature>
<feature type="compositionally biased region" description="Acidic residues" evidence="1">
    <location>
        <begin position="408"/>
        <end position="418"/>
    </location>
</feature>
<name>A0A8E2F226_9PEZI</name>
<proteinExistence type="predicted"/>
<feature type="region of interest" description="Disordered" evidence="1">
    <location>
        <begin position="499"/>
        <end position="537"/>
    </location>
</feature>
<feature type="region of interest" description="Disordered" evidence="1">
    <location>
        <begin position="691"/>
        <end position="759"/>
    </location>
</feature>
<evidence type="ECO:0000256" key="1">
    <source>
        <dbReference type="SAM" id="MobiDB-lite"/>
    </source>
</evidence>
<organism evidence="2 3">
    <name type="scientific">Glonium stellatum</name>
    <dbReference type="NCBI Taxonomy" id="574774"/>
    <lineage>
        <taxon>Eukaryota</taxon>
        <taxon>Fungi</taxon>
        <taxon>Dikarya</taxon>
        <taxon>Ascomycota</taxon>
        <taxon>Pezizomycotina</taxon>
        <taxon>Dothideomycetes</taxon>
        <taxon>Pleosporomycetidae</taxon>
        <taxon>Gloniales</taxon>
        <taxon>Gloniaceae</taxon>
        <taxon>Glonium</taxon>
    </lineage>
</organism>
<reference evidence="2 3" key="1">
    <citation type="journal article" date="2016" name="Nat. Commun.">
        <title>Ectomycorrhizal ecology is imprinted in the genome of the dominant symbiotic fungus Cenococcum geophilum.</title>
        <authorList>
            <consortium name="DOE Joint Genome Institute"/>
            <person name="Peter M."/>
            <person name="Kohler A."/>
            <person name="Ohm R.A."/>
            <person name="Kuo A."/>
            <person name="Krutzmann J."/>
            <person name="Morin E."/>
            <person name="Arend M."/>
            <person name="Barry K.W."/>
            <person name="Binder M."/>
            <person name="Choi C."/>
            <person name="Clum A."/>
            <person name="Copeland A."/>
            <person name="Grisel N."/>
            <person name="Haridas S."/>
            <person name="Kipfer T."/>
            <person name="LaButti K."/>
            <person name="Lindquist E."/>
            <person name="Lipzen A."/>
            <person name="Maire R."/>
            <person name="Meier B."/>
            <person name="Mihaltcheva S."/>
            <person name="Molinier V."/>
            <person name="Murat C."/>
            <person name="Poggeler S."/>
            <person name="Quandt C.A."/>
            <person name="Sperisen C."/>
            <person name="Tritt A."/>
            <person name="Tisserant E."/>
            <person name="Crous P.W."/>
            <person name="Henrissat B."/>
            <person name="Nehls U."/>
            <person name="Egli S."/>
            <person name="Spatafora J.W."/>
            <person name="Grigoriev I.V."/>
            <person name="Martin F.M."/>
        </authorList>
    </citation>
    <scope>NUCLEOTIDE SEQUENCE [LARGE SCALE GENOMIC DNA]</scope>
    <source>
        <strain evidence="2 3">CBS 207.34</strain>
    </source>
</reference>
<dbReference type="OrthoDB" id="5399183at2759"/>
<feature type="compositionally biased region" description="Polar residues" evidence="1">
    <location>
        <begin position="631"/>
        <end position="654"/>
    </location>
</feature>
<feature type="compositionally biased region" description="Acidic residues" evidence="1">
    <location>
        <begin position="38"/>
        <end position="61"/>
    </location>
</feature>
<dbReference type="EMBL" id="KV749493">
    <property type="protein sequence ID" value="OCL09175.1"/>
    <property type="molecule type" value="Genomic_DNA"/>
</dbReference>